<keyword evidence="3" id="KW-0378">Hydrolase</keyword>
<dbReference type="SUPFAM" id="SSF50630">
    <property type="entry name" value="Acid proteases"/>
    <property type="match status" value="1"/>
</dbReference>
<evidence type="ECO:0000256" key="3">
    <source>
        <dbReference type="RuleBase" id="RU000454"/>
    </source>
</evidence>
<protein>
    <recommendedName>
        <fullName evidence="7">Peptidase A1 domain-containing protein</fullName>
    </recommendedName>
</protein>
<feature type="chain" id="PRO_5042006287" description="Peptidase A1 domain-containing protein" evidence="6">
    <location>
        <begin position="19"/>
        <end position="781"/>
    </location>
</feature>
<keyword evidence="5" id="KW-0812">Transmembrane</keyword>
<evidence type="ECO:0000256" key="5">
    <source>
        <dbReference type="SAM" id="Phobius"/>
    </source>
</evidence>
<dbReference type="PANTHER" id="PTHR47966">
    <property type="entry name" value="BETA-SITE APP-CLEAVING ENZYME, ISOFORM A-RELATED"/>
    <property type="match status" value="1"/>
</dbReference>
<dbReference type="PANTHER" id="PTHR47966:SF57">
    <property type="entry name" value="PEPTIDASE A1 DOMAIN-CONTAINING PROTEIN"/>
    <property type="match status" value="1"/>
</dbReference>
<dbReference type="Proteomes" id="UP001295794">
    <property type="component" value="Unassembled WGS sequence"/>
</dbReference>
<dbReference type="InterPro" id="IPR021109">
    <property type="entry name" value="Peptidase_aspartic_dom_sf"/>
</dbReference>
<reference evidence="8" key="1">
    <citation type="submission" date="2023-11" db="EMBL/GenBank/DDBJ databases">
        <authorList>
            <person name="De Vega J J."/>
            <person name="De Vega J J."/>
        </authorList>
    </citation>
    <scope>NUCLEOTIDE SEQUENCE</scope>
</reference>
<keyword evidence="5" id="KW-0472">Membrane</keyword>
<sequence length="781" mass="82640">MAPPLVTVLLVLPLIVSALRLDVTRSRPTPGVARSNGLSKVSLLATTSGSNSSSGLSTVRDLIYMANVSIGNNFYPMQLDTGSSDVWVKPAITPLPNAISTAQTYNLTYGIGWVSGNVSFAPITFAGINVSSQALLDVTSANNPALQYGADGLLGLGFTSMSSIDHLLNQTGQTTGRSFLFNLFLDNPSEPNYIAFSLQRSTDSSDTVLGSFSIGEVEPAYTAVLNTTQIPTWPTSYPKRWNVLVEALIIASDSTSHTVIPNTTVANAPSNRAVALLDSGTSYSYATTEICDAIYGSVGGAHFDSDLSQWVVPCDAEIDIALQIAGQVFPLHPLDVTTRSLVNASVCVGSFIPQTVSVGAGEFDFLLGDSVLRSLYAVYDFGDFDKTLTMGDPYVQLLSLVDPTTASKDFHAARGGVAITNITYNAANSSPGSASSVTISGDLNNTLNKIVTYLPAMLGIMALNAAVLLALIVFGVVYMCRNRQPRATARRNRGRATPLPMNPRNSYIAGADPQPHAYQPVSMAITEDFSAMRPMSMNPRDSFAAGVPMADRAPVSMAIEDDMFIPPSPQARAFKSSGLRHMDRPVSTVEEQPFTAPSQGASPFAGDSGDLAKRASYQRHASEDSLVAPSIQSRSAGNQRSPSEEDSVFVSSPTAMASEGVSLPPPLQPEIIAPAAAPAQFPPPPSRQSPSRQPPPVPPARQIPAPSRQDSVQLSDDQFAGNPAPIPRRRQASNSSGLFVPREYTGRPGDRPQSFVSSDVSGLNPPSPAFHSDGGRPKSIA</sequence>
<keyword evidence="5" id="KW-1133">Transmembrane helix</keyword>
<keyword evidence="3" id="KW-0645">Protease</keyword>
<dbReference type="InterPro" id="IPR033121">
    <property type="entry name" value="PEPTIDASE_A1"/>
</dbReference>
<name>A0AAD2HGU2_9AGAR</name>
<dbReference type="GO" id="GO:0006508">
    <property type="term" value="P:proteolysis"/>
    <property type="evidence" value="ECO:0007669"/>
    <property type="project" value="UniProtKB-KW"/>
</dbReference>
<evidence type="ECO:0000259" key="7">
    <source>
        <dbReference type="PROSITE" id="PS51767"/>
    </source>
</evidence>
<proteinExistence type="inferred from homology"/>
<dbReference type="PROSITE" id="PS51767">
    <property type="entry name" value="PEPTIDASE_A1"/>
    <property type="match status" value="1"/>
</dbReference>
<feature type="compositionally biased region" description="Low complexity" evidence="4">
    <location>
        <begin position="669"/>
        <end position="679"/>
    </location>
</feature>
<dbReference type="EMBL" id="CAVNYO010000405">
    <property type="protein sequence ID" value="CAK5275646.1"/>
    <property type="molecule type" value="Genomic_DNA"/>
</dbReference>
<dbReference type="InterPro" id="IPR001461">
    <property type="entry name" value="Aspartic_peptidase_A1"/>
</dbReference>
<evidence type="ECO:0000313" key="8">
    <source>
        <dbReference type="EMBL" id="CAK5275646.1"/>
    </source>
</evidence>
<dbReference type="AlphaFoldDB" id="A0AAD2HGU2"/>
<dbReference type="InterPro" id="IPR034164">
    <property type="entry name" value="Pepsin-like_dom"/>
</dbReference>
<keyword evidence="2 3" id="KW-0064">Aspartyl protease</keyword>
<evidence type="ECO:0000256" key="4">
    <source>
        <dbReference type="SAM" id="MobiDB-lite"/>
    </source>
</evidence>
<gene>
    <name evidence="8" type="ORF">MYCIT1_LOCUS23545</name>
</gene>
<dbReference type="Pfam" id="PF00026">
    <property type="entry name" value="Asp"/>
    <property type="match status" value="1"/>
</dbReference>
<feature type="signal peptide" evidence="6">
    <location>
        <begin position="1"/>
        <end position="18"/>
    </location>
</feature>
<feature type="domain" description="Peptidase A1" evidence="7">
    <location>
        <begin position="64"/>
        <end position="389"/>
    </location>
</feature>
<dbReference type="PROSITE" id="PS00141">
    <property type="entry name" value="ASP_PROTEASE"/>
    <property type="match status" value="1"/>
</dbReference>
<keyword evidence="6" id="KW-0732">Signal</keyword>
<evidence type="ECO:0000313" key="9">
    <source>
        <dbReference type="Proteomes" id="UP001295794"/>
    </source>
</evidence>
<evidence type="ECO:0000256" key="1">
    <source>
        <dbReference type="ARBA" id="ARBA00007447"/>
    </source>
</evidence>
<dbReference type="Gene3D" id="2.40.70.10">
    <property type="entry name" value="Acid Proteases"/>
    <property type="match status" value="2"/>
</dbReference>
<dbReference type="CDD" id="cd05471">
    <property type="entry name" value="pepsin_like"/>
    <property type="match status" value="1"/>
</dbReference>
<feature type="compositionally biased region" description="Polar residues" evidence="4">
    <location>
        <begin position="630"/>
        <end position="641"/>
    </location>
</feature>
<accession>A0AAD2HGU2</accession>
<dbReference type="GO" id="GO:0004190">
    <property type="term" value="F:aspartic-type endopeptidase activity"/>
    <property type="evidence" value="ECO:0007669"/>
    <property type="project" value="UniProtKB-KW"/>
</dbReference>
<dbReference type="PRINTS" id="PR00792">
    <property type="entry name" value="PEPSIN"/>
</dbReference>
<dbReference type="InterPro" id="IPR001969">
    <property type="entry name" value="Aspartic_peptidase_AS"/>
</dbReference>
<feature type="region of interest" description="Disordered" evidence="4">
    <location>
        <begin position="585"/>
        <end position="781"/>
    </location>
</feature>
<comment type="caution">
    <text evidence="8">The sequence shown here is derived from an EMBL/GenBank/DDBJ whole genome shotgun (WGS) entry which is preliminary data.</text>
</comment>
<evidence type="ECO:0000256" key="6">
    <source>
        <dbReference type="SAM" id="SignalP"/>
    </source>
</evidence>
<feature type="transmembrane region" description="Helical" evidence="5">
    <location>
        <begin position="453"/>
        <end position="480"/>
    </location>
</feature>
<comment type="similarity">
    <text evidence="1 3">Belongs to the peptidase A1 family.</text>
</comment>
<keyword evidence="9" id="KW-1185">Reference proteome</keyword>
<feature type="compositionally biased region" description="Pro residues" evidence="4">
    <location>
        <begin position="680"/>
        <end position="701"/>
    </location>
</feature>
<organism evidence="8 9">
    <name type="scientific">Mycena citricolor</name>
    <dbReference type="NCBI Taxonomy" id="2018698"/>
    <lineage>
        <taxon>Eukaryota</taxon>
        <taxon>Fungi</taxon>
        <taxon>Dikarya</taxon>
        <taxon>Basidiomycota</taxon>
        <taxon>Agaricomycotina</taxon>
        <taxon>Agaricomycetes</taxon>
        <taxon>Agaricomycetidae</taxon>
        <taxon>Agaricales</taxon>
        <taxon>Marasmiineae</taxon>
        <taxon>Mycenaceae</taxon>
        <taxon>Mycena</taxon>
    </lineage>
</organism>
<evidence type="ECO:0000256" key="2">
    <source>
        <dbReference type="ARBA" id="ARBA00022750"/>
    </source>
</evidence>